<keyword evidence="1" id="KW-1133">Transmembrane helix</keyword>
<gene>
    <name evidence="3" type="ORF">QQF64_001491</name>
</gene>
<feature type="domain" description="Ig-like" evidence="2">
    <location>
        <begin position="7"/>
        <end position="116"/>
    </location>
</feature>
<reference evidence="3 4" key="1">
    <citation type="submission" date="2023-09" db="EMBL/GenBank/DDBJ databases">
        <authorList>
            <person name="Wang M."/>
        </authorList>
    </citation>
    <scope>NUCLEOTIDE SEQUENCE [LARGE SCALE GENOMIC DNA]</scope>
    <source>
        <strain evidence="3">GT-2023</strain>
        <tissue evidence="3">Liver</tissue>
    </source>
</reference>
<dbReference type="SUPFAM" id="SSF48726">
    <property type="entry name" value="Immunoglobulin"/>
    <property type="match status" value="1"/>
</dbReference>
<dbReference type="InterPro" id="IPR003599">
    <property type="entry name" value="Ig_sub"/>
</dbReference>
<keyword evidence="1" id="KW-0812">Transmembrane</keyword>
<dbReference type="InterPro" id="IPR036179">
    <property type="entry name" value="Ig-like_dom_sf"/>
</dbReference>
<dbReference type="EMBL" id="JAYMGO010000001">
    <property type="protein sequence ID" value="KAL1282688.1"/>
    <property type="molecule type" value="Genomic_DNA"/>
</dbReference>
<dbReference type="Proteomes" id="UP001558613">
    <property type="component" value="Unassembled WGS sequence"/>
</dbReference>
<feature type="transmembrane region" description="Helical" evidence="1">
    <location>
        <begin position="6"/>
        <end position="28"/>
    </location>
</feature>
<dbReference type="SMART" id="SM00409">
    <property type="entry name" value="IG"/>
    <property type="match status" value="1"/>
</dbReference>
<keyword evidence="1" id="KW-0472">Membrane</keyword>
<dbReference type="Pfam" id="PF07686">
    <property type="entry name" value="V-set"/>
    <property type="match status" value="1"/>
</dbReference>
<evidence type="ECO:0000256" key="1">
    <source>
        <dbReference type="SAM" id="Phobius"/>
    </source>
</evidence>
<dbReference type="InterPro" id="IPR013783">
    <property type="entry name" value="Ig-like_fold"/>
</dbReference>
<name>A0ABR3P097_9TELE</name>
<sequence>MQMLHPPAVLLIMVVFISHLTFLTAVTVKYPHEMITKTEGLLLSLKCTVEYKTKDCDIQTTWWYKNSSEQFPIMDPNRYLIRVNETERAEHRLRNIFLTISSLKLQDSGSYQCDATCLNSGTQGKGHFVRLNVTAAQYKSLKVSTWSGQLKANTAALALSTILLCYGY</sequence>
<accession>A0ABR3P097</accession>
<proteinExistence type="predicted"/>
<dbReference type="InterPro" id="IPR013106">
    <property type="entry name" value="Ig_V-set"/>
</dbReference>
<evidence type="ECO:0000259" key="2">
    <source>
        <dbReference type="PROSITE" id="PS50835"/>
    </source>
</evidence>
<dbReference type="PROSITE" id="PS50835">
    <property type="entry name" value="IG_LIKE"/>
    <property type="match status" value="1"/>
</dbReference>
<organism evidence="3 4">
    <name type="scientific">Cirrhinus molitorella</name>
    <name type="common">mud carp</name>
    <dbReference type="NCBI Taxonomy" id="172907"/>
    <lineage>
        <taxon>Eukaryota</taxon>
        <taxon>Metazoa</taxon>
        <taxon>Chordata</taxon>
        <taxon>Craniata</taxon>
        <taxon>Vertebrata</taxon>
        <taxon>Euteleostomi</taxon>
        <taxon>Actinopterygii</taxon>
        <taxon>Neopterygii</taxon>
        <taxon>Teleostei</taxon>
        <taxon>Ostariophysi</taxon>
        <taxon>Cypriniformes</taxon>
        <taxon>Cyprinidae</taxon>
        <taxon>Labeoninae</taxon>
        <taxon>Labeonini</taxon>
        <taxon>Cirrhinus</taxon>
    </lineage>
</organism>
<dbReference type="Gene3D" id="2.60.40.10">
    <property type="entry name" value="Immunoglobulins"/>
    <property type="match status" value="1"/>
</dbReference>
<evidence type="ECO:0000313" key="3">
    <source>
        <dbReference type="EMBL" id="KAL1282688.1"/>
    </source>
</evidence>
<evidence type="ECO:0000313" key="4">
    <source>
        <dbReference type="Proteomes" id="UP001558613"/>
    </source>
</evidence>
<dbReference type="InterPro" id="IPR007110">
    <property type="entry name" value="Ig-like_dom"/>
</dbReference>
<protein>
    <recommendedName>
        <fullName evidence="2">Ig-like domain-containing protein</fullName>
    </recommendedName>
</protein>
<comment type="caution">
    <text evidence="3">The sequence shown here is derived from an EMBL/GenBank/DDBJ whole genome shotgun (WGS) entry which is preliminary data.</text>
</comment>
<keyword evidence="4" id="KW-1185">Reference proteome</keyword>